<evidence type="ECO:0000259" key="7">
    <source>
        <dbReference type="PROSITE" id="PS51294"/>
    </source>
</evidence>
<dbReference type="PANTHER" id="PTHR46621">
    <property type="entry name" value="SNRNA-ACTIVATING PROTEIN COMPLEX SUBUNIT 4"/>
    <property type="match status" value="1"/>
</dbReference>
<feature type="domain" description="Myb-like" evidence="6">
    <location>
        <begin position="169"/>
        <end position="221"/>
    </location>
</feature>
<evidence type="ECO:0000256" key="5">
    <source>
        <dbReference type="SAM" id="Coils"/>
    </source>
</evidence>
<dbReference type="SMART" id="SM00717">
    <property type="entry name" value="SANT"/>
    <property type="match status" value="3"/>
</dbReference>
<evidence type="ECO:0000256" key="2">
    <source>
        <dbReference type="ARBA" id="ARBA00023125"/>
    </source>
</evidence>
<dbReference type="PROSITE" id="PS50090">
    <property type="entry name" value="MYB_LIKE"/>
    <property type="match status" value="3"/>
</dbReference>
<feature type="domain" description="Myb-like" evidence="6">
    <location>
        <begin position="222"/>
        <end position="276"/>
    </location>
</feature>
<organism evidence="8">
    <name type="scientific">Arion vulgaris</name>
    <dbReference type="NCBI Taxonomy" id="1028688"/>
    <lineage>
        <taxon>Eukaryota</taxon>
        <taxon>Metazoa</taxon>
        <taxon>Spiralia</taxon>
        <taxon>Lophotrochozoa</taxon>
        <taxon>Mollusca</taxon>
        <taxon>Gastropoda</taxon>
        <taxon>Heterobranchia</taxon>
        <taxon>Euthyneura</taxon>
        <taxon>Panpulmonata</taxon>
        <taxon>Eupulmonata</taxon>
        <taxon>Stylommatophora</taxon>
        <taxon>Helicina</taxon>
        <taxon>Arionoidea</taxon>
        <taxon>Arionidae</taxon>
        <taxon>Arion</taxon>
    </lineage>
</organism>
<evidence type="ECO:0000256" key="3">
    <source>
        <dbReference type="ARBA" id="ARBA00023163"/>
    </source>
</evidence>
<keyword evidence="1" id="KW-0805">Transcription regulation</keyword>
<dbReference type="Pfam" id="PF13921">
    <property type="entry name" value="Myb_DNA-bind_6"/>
    <property type="match status" value="1"/>
</dbReference>
<dbReference type="InterPro" id="IPR001005">
    <property type="entry name" value="SANT/Myb"/>
</dbReference>
<dbReference type="InterPro" id="IPR051575">
    <property type="entry name" value="Myb-like_DNA-bd"/>
</dbReference>
<feature type="domain" description="HTH myb-type" evidence="7">
    <location>
        <begin position="169"/>
        <end position="225"/>
    </location>
</feature>
<keyword evidence="2" id="KW-0238">DNA-binding</keyword>
<feature type="non-terminal residue" evidence="8">
    <location>
        <position position="355"/>
    </location>
</feature>
<dbReference type="CDD" id="cd00167">
    <property type="entry name" value="SANT"/>
    <property type="match status" value="2"/>
</dbReference>
<protein>
    <submittedName>
        <fullName evidence="8">Uncharacterized protein</fullName>
    </submittedName>
</protein>
<dbReference type="EMBL" id="HACG01028649">
    <property type="protein sequence ID" value="CEK75514.1"/>
    <property type="molecule type" value="Transcribed_RNA"/>
</dbReference>
<keyword evidence="4" id="KW-0539">Nucleus</keyword>
<feature type="coiled-coil region" evidence="5">
    <location>
        <begin position="79"/>
        <end position="127"/>
    </location>
</feature>
<dbReference type="GO" id="GO:0000978">
    <property type="term" value="F:RNA polymerase II cis-regulatory region sequence-specific DNA binding"/>
    <property type="evidence" value="ECO:0007669"/>
    <property type="project" value="TreeGrafter"/>
</dbReference>
<proteinExistence type="predicted"/>
<feature type="non-terminal residue" evidence="8">
    <location>
        <position position="1"/>
    </location>
</feature>
<feature type="domain" description="Myb-like" evidence="6">
    <location>
        <begin position="277"/>
        <end position="327"/>
    </location>
</feature>
<sequence length="355" mass="41911">DIAAPDSIKDLRQFKRTAKRILKDAVVEDCMEHILKPIVTKMECEIKKWDKLTEEFDAMSFKLETETKQLNELEKSPTSSDYKRMIKELKRTVHELQKSSEEKRKAVEECKKEVARFEQEIEIKRNIPESELLNTFDIEKVDWMKIAKQNFGSHSTWLDCQKAWENMVSPGINKKNWGKEEDKKLLELVNKSAVWDWKEISKVMGNGRTPFQCFSHYQQRFNSDLKPRPWTEEEDARLVKVTNNVKDSVGFFSWSKISSLMDSRSLIECMYRFTKIDPSQHRGRWTELEDAKLLAAVEMIGPCWSKVSKFINTRNMVQCRDRYLNCLAPNINFSHFTYDEDVKLLKLYKKIGPAW</sequence>
<evidence type="ECO:0000256" key="1">
    <source>
        <dbReference type="ARBA" id="ARBA00023015"/>
    </source>
</evidence>
<reference evidence="8" key="1">
    <citation type="submission" date="2014-12" db="EMBL/GenBank/DDBJ databases">
        <title>Insight into the proteome of Arion vulgaris.</title>
        <authorList>
            <person name="Aradska J."/>
            <person name="Bulat T."/>
            <person name="Smidak R."/>
            <person name="Sarate P."/>
            <person name="Gangsoo J."/>
            <person name="Sialana F."/>
            <person name="Bilban M."/>
            <person name="Lubec G."/>
        </authorList>
    </citation>
    <scope>NUCLEOTIDE SEQUENCE</scope>
    <source>
        <tissue evidence="8">Skin</tissue>
    </source>
</reference>
<keyword evidence="5" id="KW-0175">Coiled coil</keyword>
<keyword evidence="3" id="KW-0804">Transcription</keyword>
<name>A0A0B7A3L4_9EUPU</name>
<dbReference type="GO" id="GO:0042796">
    <property type="term" value="P:snRNA transcription by RNA polymerase III"/>
    <property type="evidence" value="ECO:0007669"/>
    <property type="project" value="TreeGrafter"/>
</dbReference>
<accession>A0A0B7A3L4</accession>
<dbReference type="PANTHER" id="PTHR46621:SF1">
    <property type="entry name" value="SNRNA-ACTIVATING PROTEIN COMPLEX SUBUNIT 4"/>
    <property type="match status" value="1"/>
</dbReference>
<dbReference type="Gene3D" id="1.10.10.60">
    <property type="entry name" value="Homeodomain-like"/>
    <property type="match status" value="3"/>
</dbReference>
<dbReference type="InterPro" id="IPR017930">
    <property type="entry name" value="Myb_dom"/>
</dbReference>
<dbReference type="InterPro" id="IPR009057">
    <property type="entry name" value="Homeodomain-like_sf"/>
</dbReference>
<dbReference type="AlphaFoldDB" id="A0A0B7A3L4"/>
<evidence type="ECO:0000313" key="8">
    <source>
        <dbReference type="EMBL" id="CEK75514.1"/>
    </source>
</evidence>
<dbReference type="GO" id="GO:0042795">
    <property type="term" value="P:snRNA transcription by RNA polymerase II"/>
    <property type="evidence" value="ECO:0007669"/>
    <property type="project" value="TreeGrafter"/>
</dbReference>
<evidence type="ECO:0000259" key="6">
    <source>
        <dbReference type="PROSITE" id="PS50090"/>
    </source>
</evidence>
<dbReference type="Pfam" id="PF00249">
    <property type="entry name" value="Myb_DNA-binding"/>
    <property type="match status" value="1"/>
</dbReference>
<evidence type="ECO:0000256" key="4">
    <source>
        <dbReference type="ARBA" id="ARBA00023242"/>
    </source>
</evidence>
<gene>
    <name evidence="8" type="primary">ORF95839</name>
</gene>
<dbReference type="GO" id="GO:0019185">
    <property type="term" value="C:snRNA-activating protein complex"/>
    <property type="evidence" value="ECO:0007669"/>
    <property type="project" value="TreeGrafter"/>
</dbReference>
<feature type="domain" description="HTH myb-type" evidence="7">
    <location>
        <begin position="277"/>
        <end position="331"/>
    </location>
</feature>
<dbReference type="GO" id="GO:0001006">
    <property type="term" value="F:RNA polymerase III type 3 promoter sequence-specific DNA binding"/>
    <property type="evidence" value="ECO:0007669"/>
    <property type="project" value="TreeGrafter"/>
</dbReference>
<dbReference type="PROSITE" id="PS51294">
    <property type="entry name" value="HTH_MYB"/>
    <property type="match status" value="2"/>
</dbReference>
<dbReference type="SUPFAM" id="SSF46689">
    <property type="entry name" value="Homeodomain-like"/>
    <property type="match status" value="2"/>
</dbReference>